<name>A0ABS5BT51_9BACT</name>
<keyword evidence="2" id="KW-1185">Reference proteome</keyword>
<accession>A0ABS5BT51</accession>
<comment type="caution">
    <text evidence="1">The sequence shown here is derived from an EMBL/GenBank/DDBJ whole genome shotgun (WGS) entry which is preliminary data.</text>
</comment>
<dbReference type="RefSeq" id="WP_210655448.1">
    <property type="nucleotide sequence ID" value="NZ_JAGKQQ010000001.1"/>
</dbReference>
<protein>
    <recommendedName>
        <fullName evidence="3">Transposase</fullName>
    </recommendedName>
</protein>
<evidence type="ECO:0000313" key="2">
    <source>
        <dbReference type="Proteomes" id="UP000676565"/>
    </source>
</evidence>
<proteinExistence type="predicted"/>
<reference evidence="1 2" key="1">
    <citation type="submission" date="2021-04" db="EMBL/GenBank/DDBJ databases">
        <authorList>
            <person name="Ivanova A."/>
        </authorList>
    </citation>
    <scope>NUCLEOTIDE SEQUENCE [LARGE SCALE GENOMIC DNA]</scope>
    <source>
        <strain evidence="1 2">G18</strain>
    </source>
</reference>
<dbReference type="EMBL" id="JAGKQQ010000001">
    <property type="protein sequence ID" value="MBP3956894.1"/>
    <property type="molecule type" value="Genomic_DNA"/>
</dbReference>
<sequence>MTQCFWVSFRELPPDFHAVLHPKPETIDRFKDNVTKFTRTVVRVAKLEWARVFEWVRGVIHAHLLLRGRLTRDQLKRLRNVRGLRVTCARVRNVQGMAAYFWKHTSRPQKKAELAPTSNRGRLYSVSRRFLTQKFAELRKQVRAERAARLEGQVRHV</sequence>
<evidence type="ECO:0008006" key="3">
    <source>
        <dbReference type="Google" id="ProtNLM"/>
    </source>
</evidence>
<evidence type="ECO:0000313" key="1">
    <source>
        <dbReference type="EMBL" id="MBP3956894.1"/>
    </source>
</evidence>
<organism evidence="1 2">
    <name type="scientific">Gemmata palustris</name>
    <dbReference type="NCBI Taxonomy" id="2822762"/>
    <lineage>
        <taxon>Bacteria</taxon>
        <taxon>Pseudomonadati</taxon>
        <taxon>Planctomycetota</taxon>
        <taxon>Planctomycetia</taxon>
        <taxon>Gemmatales</taxon>
        <taxon>Gemmataceae</taxon>
        <taxon>Gemmata</taxon>
    </lineage>
</organism>
<dbReference type="Proteomes" id="UP000676565">
    <property type="component" value="Unassembled WGS sequence"/>
</dbReference>
<gene>
    <name evidence="1" type="ORF">J8F10_16605</name>
</gene>